<dbReference type="Gene3D" id="3.30.70.1430">
    <property type="entry name" value="Multidrug efflux transporter AcrB pore domain"/>
    <property type="match status" value="2"/>
</dbReference>
<feature type="transmembrane region" description="Helical" evidence="1">
    <location>
        <begin position="885"/>
        <end position="905"/>
    </location>
</feature>
<dbReference type="SUPFAM" id="SSF82714">
    <property type="entry name" value="Multidrug efflux transporter AcrB TolC docking domain, DN and DC subdomains"/>
    <property type="match status" value="2"/>
</dbReference>
<keyword evidence="1" id="KW-0812">Transmembrane</keyword>
<dbReference type="OrthoDB" id="9757876at2"/>
<dbReference type="Pfam" id="PF00873">
    <property type="entry name" value="ACR_tran"/>
    <property type="match status" value="1"/>
</dbReference>
<dbReference type="AlphaFoldDB" id="A0A222WPH6"/>
<dbReference type="SUPFAM" id="SSF82866">
    <property type="entry name" value="Multidrug efflux transporter AcrB transmembrane domain"/>
    <property type="match status" value="2"/>
</dbReference>
<dbReference type="RefSeq" id="WP_094155501.1">
    <property type="nucleotide sequence ID" value="NZ_CP020028.1"/>
</dbReference>
<protein>
    <submittedName>
        <fullName evidence="2">Multidrug ABC transporter</fullName>
    </submittedName>
</protein>
<evidence type="ECO:0000256" key="1">
    <source>
        <dbReference type="SAM" id="Phobius"/>
    </source>
</evidence>
<gene>
    <name evidence="2" type="ORF">B4V02_15710</name>
</gene>
<accession>A0A222WPH6</accession>
<feature type="transmembrane region" description="Helical" evidence="1">
    <location>
        <begin position="357"/>
        <end position="376"/>
    </location>
</feature>
<dbReference type="Gene3D" id="3.30.70.1440">
    <property type="entry name" value="Multidrug efflux transporter AcrB pore domain"/>
    <property type="match status" value="1"/>
</dbReference>
<dbReference type="EMBL" id="CP020028">
    <property type="protein sequence ID" value="ASR48036.1"/>
    <property type="molecule type" value="Genomic_DNA"/>
</dbReference>
<dbReference type="Gene3D" id="3.30.70.1320">
    <property type="entry name" value="Multidrug efflux transporter AcrB pore domain like"/>
    <property type="match status" value="1"/>
</dbReference>
<dbReference type="Gene3D" id="1.20.1640.10">
    <property type="entry name" value="Multidrug efflux transporter AcrB transmembrane domain"/>
    <property type="match status" value="2"/>
</dbReference>
<feature type="transmembrane region" description="Helical" evidence="1">
    <location>
        <begin position="860"/>
        <end position="878"/>
    </location>
</feature>
<feature type="transmembrane region" description="Helical" evidence="1">
    <location>
        <begin position="459"/>
        <end position="481"/>
    </location>
</feature>
<dbReference type="STRING" id="172713.GCA_001705305_01902"/>
<evidence type="ECO:0000313" key="2">
    <source>
        <dbReference type="EMBL" id="ASR48036.1"/>
    </source>
</evidence>
<keyword evidence="1" id="KW-1133">Transmembrane helix</keyword>
<name>A0A222WPH6_9BACL</name>
<dbReference type="GO" id="GO:0005886">
    <property type="term" value="C:plasma membrane"/>
    <property type="evidence" value="ECO:0007669"/>
    <property type="project" value="TreeGrafter"/>
</dbReference>
<evidence type="ECO:0000313" key="3">
    <source>
        <dbReference type="Proteomes" id="UP000214666"/>
    </source>
</evidence>
<proteinExistence type="predicted"/>
<dbReference type="GO" id="GO:0042910">
    <property type="term" value="F:xenobiotic transmembrane transporter activity"/>
    <property type="evidence" value="ECO:0007669"/>
    <property type="project" value="TreeGrafter"/>
</dbReference>
<organism evidence="2 3">
    <name type="scientific">Paenibacillus kribbensis</name>
    <dbReference type="NCBI Taxonomy" id="172713"/>
    <lineage>
        <taxon>Bacteria</taxon>
        <taxon>Bacillati</taxon>
        <taxon>Bacillota</taxon>
        <taxon>Bacilli</taxon>
        <taxon>Bacillales</taxon>
        <taxon>Paenibacillaceae</taxon>
        <taxon>Paenibacillus</taxon>
    </lineage>
</organism>
<dbReference type="Gene3D" id="3.30.2090.10">
    <property type="entry name" value="Multidrug efflux transporter AcrB TolC docking domain, DN and DC subdomains"/>
    <property type="match status" value="2"/>
</dbReference>
<keyword evidence="3" id="KW-1185">Reference proteome</keyword>
<feature type="transmembrane region" description="Helical" evidence="1">
    <location>
        <begin position="527"/>
        <end position="549"/>
    </location>
</feature>
<keyword evidence="1" id="KW-0472">Membrane</keyword>
<dbReference type="InterPro" id="IPR001036">
    <property type="entry name" value="Acrflvin-R"/>
</dbReference>
<dbReference type="Proteomes" id="UP000214666">
    <property type="component" value="Chromosome"/>
</dbReference>
<feature type="transmembrane region" description="Helical" evidence="1">
    <location>
        <begin position="427"/>
        <end position="447"/>
    </location>
</feature>
<feature type="transmembrane region" description="Helical" evidence="1">
    <location>
        <begin position="382"/>
        <end position="401"/>
    </location>
</feature>
<dbReference type="SUPFAM" id="SSF82693">
    <property type="entry name" value="Multidrug efflux transporter AcrB pore domain, PN1, PN2, PC1 and PC2 subdomains"/>
    <property type="match status" value="2"/>
</dbReference>
<sequence>MIAYFIKKKKLTLFIFIMAIVAGLYSVSQLPRQETPDIIKKTAVVTTLYPGATPQKVEQTVTKPLEQKMKEINHIKKISSTSENGLSTIIIETEGNANATEAWDTLRKKMNDAQSSLPTDAQKPVVNDDLNKVFIHSYAITGDSVEQLYQLNDMVKSWKDQLKTIPGVSEVTIKGLPDQEVQIQIDAQKLQQYHISWEQLMSAVQKENEQYPIGNLDYNERTYRMNVTQSKNAQDLSKVIISKTESGAPVYLSDVGSVLLTQNTSSYMAFFNGKPAITLTINGNTGSDVDTIYSKVNKEMQLLKPDLPNTFQLNTLFSQTERIDHIFHGLTRELLFAIAAVVIVCTLGLNLVTSSFVALAIPISIAIGFIILPMLGVTLNQVTVIGLIIVMGILVDDAVVINDNIERRMMTLGESPKIAALNGTKEVSISILTATLATVASFAPLFFLSGDAGSLIKPLPFAVIFTLLASMLMSFTVIPIFREWYGQRSQKTLNSTMKPPGLLGKQIDALRNVYVSELIPKVIKRPALYASLGLLISTTLYGVLALIPIDLFPRTDDPQLSINVRMPIGTSIEETKRVTEDIAKWVKQQPHVETISYAAGGDAPQLFQDMTADAKTGTTVGQIAIVGEEGAFDPDEMADKWSSILKDRYPGQSISLKIAKVGVPLGKPISIRILGNDVGQLRSLSQQLKEGIMATRGTQDIQDNMENEGYTLDFQINKQAMDQYQISNNDLTRTLLLMGNGVSFSRFDTGKDLINIKLKLSQTDQNPEILFQQLNVTNANGVQIPLSQLAELKPSFATQKINHYNLKRSITVEAEVHGRTASEVMKDVKLKLQDIKFPPGYTWEIGGEISGQDDILSEIGWLYVVVILLIFMLIFLQFYSFSTPLIILTTVYMAAAGGFLGLLILNTPITFMGVLGLMTLAGIVVRNGIVLIEFIEDARREGIELKEAVVAATKARFRPILLTSLTAIVGLIPIALIGELMFRPLAYTIMFGLMYSTILTMFVVPSLYIVIARWKLKKQSKNGGYNEKNNK</sequence>
<feature type="transmembrane region" description="Helical" evidence="1">
    <location>
        <begin position="911"/>
        <end position="935"/>
    </location>
</feature>
<dbReference type="KEGG" id="pkb:B4V02_15710"/>
<dbReference type="PANTHER" id="PTHR32063:SF24">
    <property type="entry name" value="CATION EFFLUX SYSTEM (ACRB_ACRD_ACRF FAMILY)"/>
    <property type="match status" value="1"/>
</dbReference>
<feature type="transmembrane region" description="Helical" evidence="1">
    <location>
        <begin position="989"/>
        <end position="1011"/>
    </location>
</feature>
<dbReference type="PRINTS" id="PR00702">
    <property type="entry name" value="ACRIFLAVINRP"/>
</dbReference>
<reference evidence="2 3" key="1">
    <citation type="submission" date="2017-03" db="EMBL/GenBank/DDBJ databases">
        <title>Complete genome sequence of Paenibacillus Kribbensis producing bioflocculants.</title>
        <authorList>
            <person name="Lee H.-G."/>
            <person name="Oh H.-M."/>
        </authorList>
    </citation>
    <scope>NUCLEOTIDE SEQUENCE [LARGE SCALE GENOMIC DNA]</scope>
    <source>
        <strain evidence="2 3">AM49</strain>
    </source>
</reference>
<feature type="transmembrane region" description="Helical" evidence="1">
    <location>
        <begin position="956"/>
        <end position="977"/>
    </location>
</feature>
<feature type="transmembrane region" description="Helical" evidence="1">
    <location>
        <begin position="334"/>
        <end position="352"/>
    </location>
</feature>
<dbReference type="PANTHER" id="PTHR32063">
    <property type="match status" value="1"/>
</dbReference>
<dbReference type="InterPro" id="IPR027463">
    <property type="entry name" value="AcrB_DN_DC_subdom"/>
</dbReference>